<evidence type="ECO:0000313" key="2">
    <source>
        <dbReference type="Proteomes" id="UP000198657"/>
    </source>
</evidence>
<proteinExistence type="predicted"/>
<evidence type="ECO:0008006" key="3">
    <source>
        <dbReference type="Google" id="ProtNLM"/>
    </source>
</evidence>
<dbReference type="Proteomes" id="UP000198657">
    <property type="component" value="Unassembled WGS sequence"/>
</dbReference>
<dbReference type="RefSeq" id="WP_091168806.1">
    <property type="nucleotide sequence ID" value="NZ_CBCSFM010000002.1"/>
</dbReference>
<sequence>MHFFVLTKTTLLFFILFLFVSNTYGQTTVEDIEFYFETDTIQVTQGKTFNNFLIIKNPTDRKLTIKSLIASENYPGILLLPKMPSDIVPGGQEKVFVKFIASTAFLKLKSDAIIFELVSALEGGKQTTEKAAFYRQRNEDEDVVVYPIANENFIDPLLAESSISLFVENTGYGSRSMQLQFESDFAGLKVMPRQVLVNLEGKEKQLIELKLSMRQQNMYFPNYNIQVKAIDLKNNKIVNVNNVKVMVLSNSTQVMRNSSIATDKNYMEMTYNQLSNGFDYTQFKANSELKLGNEIRSTFNTAIDYYNNDNTFSVYSTYLDLERKGSSLRLGNIYGNDYDYSVFGRGAKVVGNLGSNRNIEALAIDKNYNIYSNYTTELQSSKTIATKYSFGEFKAFNGKVSYLFDHDPRLSIDSHITHFSSAFQVAKNHSFRVEAGASHEESSVNNTKQDGFMSSINYDYRNKHWDLNSLNNFASSNYVGMNRGSFNLYQNIGYRLTDSQRLFLQYQNSQSKPEYLYNQFVPDYTGQGFVNSYSFYSTHALKSGIQISKKNWNFTFSPQVEKQKNINNYMNEGLLSYRFRADMGTSFKSHKINLTGEYSYSESSKKMYRFSSFKTMLSYSFKNFSMNGTAQYNPNTIYDLNYFSETTKNFINYNVYSSYNFKALQNKITGYLSAGVNYSELYNNINQNVNANLEYRIAQSWAGMAYANYSNYESLIANSFKGENYQFKIGIKKYFSNGDSGAYHTVNLQFFQDKNLNGILDKGESLMANEIVKLDTYIAKTDKNGKVSFKNVPNGSYKLRVNESIGVRLMQDPAILVSKSMNLKIGLGKNNKVKGKLAEVKQTYDDLESDVRGIVVYAEDEQGQKAYTAVDQNNEFEFFLKNGTYRIFIENNTYEYVKSSQIIQLDNADYSETLLFKYMKKDRQIKVKKF</sequence>
<name>A0A1H8LAM5_9FLAO</name>
<dbReference type="EMBL" id="FODN01000002">
    <property type="protein sequence ID" value="SEO02141.1"/>
    <property type="molecule type" value="Genomic_DNA"/>
</dbReference>
<dbReference type="Gene3D" id="2.60.40.10">
    <property type="entry name" value="Immunoglobulins"/>
    <property type="match status" value="1"/>
</dbReference>
<dbReference type="InterPro" id="IPR013783">
    <property type="entry name" value="Ig-like_fold"/>
</dbReference>
<organism evidence="1 2">
    <name type="scientific">Flavobacterium sinopsychrotolerans</name>
    <dbReference type="NCBI Taxonomy" id="604089"/>
    <lineage>
        <taxon>Bacteria</taxon>
        <taxon>Pseudomonadati</taxon>
        <taxon>Bacteroidota</taxon>
        <taxon>Flavobacteriia</taxon>
        <taxon>Flavobacteriales</taxon>
        <taxon>Flavobacteriaceae</taxon>
        <taxon>Flavobacterium</taxon>
    </lineage>
</organism>
<dbReference type="AlphaFoldDB" id="A0A1H8LAM5"/>
<dbReference type="OrthoDB" id="908824at2"/>
<dbReference type="SUPFAM" id="SSF117074">
    <property type="entry name" value="Hypothetical protein PA1324"/>
    <property type="match status" value="1"/>
</dbReference>
<reference evidence="2" key="1">
    <citation type="submission" date="2016-10" db="EMBL/GenBank/DDBJ databases">
        <authorList>
            <person name="Varghese N."/>
            <person name="Submissions S."/>
        </authorList>
    </citation>
    <scope>NUCLEOTIDE SEQUENCE [LARGE SCALE GENOMIC DNA]</scope>
    <source>
        <strain evidence="2">CGMCC 1.8704</strain>
    </source>
</reference>
<keyword evidence="2" id="KW-1185">Reference proteome</keyword>
<dbReference type="STRING" id="604089.SAMN04487942_1600"/>
<evidence type="ECO:0000313" key="1">
    <source>
        <dbReference type="EMBL" id="SEO02141.1"/>
    </source>
</evidence>
<protein>
    <recommendedName>
        <fullName evidence="3">SD-repeat containing protein B domain-containing protein</fullName>
    </recommendedName>
</protein>
<gene>
    <name evidence="1" type="ORF">SAMN04487942_1600</name>
</gene>
<accession>A0A1H8LAM5</accession>